<sequence>MNSSQIEETLNSPDEAVQSILSTLLNMSMWNEPSEKLLVAAINKLLSVSRTRLLGLEYLNLVIDNCSKEVIVENSVPWVSHCLVKYSEDNLKELKLTTIARIIENSHEEHEFNKKFVSDHISKILEVCLNAHSNYHESEAALKTLGICMKYYGSWFTPHKLRLETFIIGFLESSSEGVVENASLAFHYLQQVGGAGVDGINHKTNFSTSFEKLCATIQKLFDKFFENETEFDQSQTPDLEPFGFRDLPVHTQKMLHVTTRRIKNCLKFIGIMLVKGFPVEKEIKPGDVLDFICRGTAIHRCVSAEKDNDSSLDDFQFCILLTQVHIELLRLLHVLIIWLNASALPFTFTITKILVDCLNKSQSCNCFKSDSIYQETVYTVLACWIRVARGAVHSHFQTQLVKCILKDITPATNKVTLSLQSEVLHKSKKAKQKAVKDKIIASGQENTSAAPGLTNTGKFNKEKLCSFALDTLKHLLIGTILKLQPSVIQEVSNTVLSTLVDIQLSKINHPYTNIDCQAKLYQVLVAFYEQDTLKVLPPLQLTINILSKGIASDERSIALTCEHGLSILEKICQPICPYMFSTDNATLKDVTKESSLFFDANVATKIAASGDKDEGLSLDKLNISGNESDASKKIVSEVSIDMAVDQEIIEEPSSTATAVRIIDMQIIRSSSAQVESDAGHGEEQTDEDTANSGKMDVPKVDTGNELVNGNIVQETDDVLNEINKVLQENGSSTKQLQTAASGPNNEEEGSCDAVTKPIDEETPTKRSRNEEAPTEDLNNGDIGNPDEGTKSVEIEEPPVKRSRTEEALDEVKEEPLHSSQDDVFEEEASKYMTLIKASGSNQNSETTIIITKPALETIGSEEKSCGLLDDVKEEPVHSPGPEPEDDVFEEGSDFVDVVKDY</sequence>
<keyword evidence="7" id="KW-1185">Reference proteome</keyword>
<dbReference type="Pfam" id="PF08167">
    <property type="entry name" value="RIX1"/>
    <property type="match status" value="1"/>
</dbReference>
<proteinExistence type="inferred from homology"/>
<evidence type="ECO:0000313" key="6">
    <source>
        <dbReference type="EMBL" id="KAJ8924816.1"/>
    </source>
</evidence>
<keyword evidence="3" id="KW-0539">Nucleus</keyword>
<feature type="compositionally biased region" description="Polar residues" evidence="4">
    <location>
        <begin position="729"/>
        <end position="744"/>
    </location>
</feature>
<evidence type="ECO:0000256" key="4">
    <source>
        <dbReference type="SAM" id="MobiDB-lite"/>
    </source>
</evidence>
<dbReference type="SUPFAM" id="SSF48371">
    <property type="entry name" value="ARM repeat"/>
    <property type="match status" value="1"/>
</dbReference>
<protein>
    <recommendedName>
        <fullName evidence="5">Pre-rRNA-processing protein RIX1 N-terminal domain-containing protein</fullName>
    </recommendedName>
</protein>
<dbReference type="InterPro" id="IPR012583">
    <property type="entry name" value="RIX1_N"/>
</dbReference>
<dbReference type="GO" id="GO:0005634">
    <property type="term" value="C:nucleus"/>
    <property type="evidence" value="ECO:0007669"/>
    <property type="project" value="UniProtKB-SubCell"/>
</dbReference>
<organism evidence="6 7">
    <name type="scientific">Exocentrus adspersus</name>
    <dbReference type="NCBI Taxonomy" id="1586481"/>
    <lineage>
        <taxon>Eukaryota</taxon>
        <taxon>Metazoa</taxon>
        <taxon>Ecdysozoa</taxon>
        <taxon>Arthropoda</taxon>
        <taxon>Hexapoda</taxon>
        <taxon>Insecta</taxon>
        <taxon>Pterygota</taxon>
        <taxon>Neoptera</taxon>
        <taxon>Endopterygota</taxon>
        <taxon>Coleoptera</taxon>
        <taxon>Polyphaga</taxon>
        <taxon>Cucujiformia</taxon>
        <taxon>Chrysomeloidea</taxon>
        <taxon>Cerambycidae</taxon>
        <taxon>Lamiinae</taxon>
        <taxon>Acanthocinini</taxon>
        <taxon>Exocentrus</taxon>
    </lineage>
</organism>
<feature type="compositionally biased region" description="Basic and acidic residues" evidence="4">
    <location>
        <begin position="757"/>
        <end position="771"/>
    </location>
</feature>
<gene>
    <name evidence="6" type="ORF">NQ315_000970</name>
</gene>
<feature type="domain" description="Pre-rRNA-processing protein RIX1 N-terminal" evidence="5">
    <location>
        <begin position="8"/>
        <end position="175"/>
    </location>
</feature>
<reference evidence="6 7" key="1">
    <citation type="journal article" date="2023" name="Insect Mol. Biol.">
        <title>Genome sequencing provides insights into the evolution of gene families encoding plant cell wall-degrading enzymes in longhorned beetles.</title>
        <authorList>
            <person name="Shin N.R."/>
            <person name="Okamura Y."/>
            <person name="Kirsch R."/>
            <person name="Pauchet Y."/>
        </authorList>
    </citation>
    <scope>NUCLEOTIDE SEQUENCE [LARGE SCALE GENOMIC DNA]</scope>
    <source>
        <strain evidence="6">EAD_L_NR</strain>
    </source>
</reference>
<accession>A0AAV8WF04</accession>
<dbReference type="InterPro" id="IPR016024">
    <property type="entry name" value="ARM-type_fold"/>
</dbReference>
<feature type="region of interest" description="Disordered" evidence="4">
    <location>
        <begin position="672"/>
        <end position="705"/>
    </location>
</feature>
<evidence type="ECO:0000256" key="3">
    <source>
        <dbReference type="ARBA" id="ARBA00023242"/>
    </source>
</evidence>
<feature type="region of interest" description="Disordered" evidence="4">
    <location>
        <begin position="729"/>
        <end position="824"/>
    </location>
</feature>
<dbReference type="AlphaFoldDB" id="A0AAV8WF04"/>
<comment type="similarity">
    <text evidence="2">Belongs to the RIX1/PELP1 family.</text>
</comment>
<comment type="caution">
    <text evidence="6">The sequence shown here is derived from an EMBL/GenBank/DDBJ whole genome shotgun (WGS) entry which is preliminary data.</text>
</comment>
<evidence type="ECO:0000256" key="2">
    <source>
        <dbReference type="ARBA" id="ARBA00010511"/>
    </source>
</evidence>
<dbReference type="PANTHER" id="PTHR34105">
    <property type="entry name" value="PROLINE-, GLUTAMIC ACID- AND LEUCINE-RICH PROTEIN 1"/>
    <property type="match status" value="1"/>
</dbReference>
<dbReference type="Proteomes" id="UP001159042">
    <property type="component" value="Unassembled WGS sequence"/>
</dbReference>
<evidence type="ECO:0000256" key="1">
    <source>
        <dbReference type="ARBA" id="ARBA00004123"/>
    </source>
</evidence>
<dbReference type="PANTHER" id="PTHR34105:SF1">
    <property type="entry name" value="PROLINE-, GLUTAMIC ACID- AND LEUCINE-RICH PROTEIN 1"/>
    <property type="match status" value="1"/>
</dbReference>
<evidence type="ECO:0000313" key="7">
    <source>
        <dbReference type="Proteomes" id="UP001159042"/>
    </source>
</evidence>
<feature type="region of interest" description="Disordered" evidence="4">
    <location>
        <begin position="871"/>
        <end position="893"/>
    </location>
</feature>
<dbReference type="EMBL" id="JANEYG010000002">
    <property type="protein sequence ID" value="KAJ8924816.1"/>
    <property type="molecule type" value="Genomic_DNA"/>
</dbReference>
<comment type="subcellular location">
    <subcellularLocation>
        <location evidence="1">Nucleus</location>
    </subcellularLocation>
</comment>
<feature type="compositionally biased region" description="Acidic residues" evidence="4">
    <location>
        <begin position="882"/>
        <end position="893"/>
    </location>
</feature>
<feature type="compositionally biased region" description="Basic and acidic residues" evidence="4">
    <location>
        <begin position="787"/>
        <end position="820"/>
    </location>
</feature>
<evidence type="ECO:0000259" key="5">
    <source>
        <dbReference type="Pfam" id="PF08167"/>
    </source>
</evidence>
<name>A0AAV8WF04_9CUCU</name>
<dbReference type="GO" id="GO:0006364">
    <property type="term" value="P:rRNA processing"/>
    <property type="evidence" value="ECO:0007669"/>
    <property type="project" value="TreeGrafter"/>
</dbReference>